<organism evidence="1 2">
    <name type="scientific">Spiromyces aspiralis</name>
    <dbReference type="NCBI Taxonomy" id="68401"/>
    <lineage>
        <taxon>Eukaryota</taxon>
        <taxon>Fungi</taxon>
        <taxon>Fungi incertae sedis</taxon>
        <taxon>Zoopagomycota</taxon>
        <taxon>Kickxellomycotina</taxon>
        <taxon>Kickxellomycetes</taxon>
        <taxon>Kickxellales</taxon>
        <taxon>Kickxellaceae</taxon>
        <taxon>Spiromyces</taxon>
    </lineage>
</organism>
<comment type="caution">
    <text evidence="1">The sequence shown here is derived from an EMBL/GenBank/DDBJ whole genome shotgun (WGS) entry which is preliminary data.</text>
</comment>
<dbReference type="Proteomes" id="UP001145114">
    <property type="component" value="Unassembled WGS sequence"/>
</dbReference>
<gene>
    <name evidence="1" type="ORF">EV182_006185</name>
</gene>
<reference evidence="1" key="1">
    <citation type="submission" date="2022-06" db="EMBL/GenBank/DDBJ databases">
        <title>Phylogenomic reconstructions and comparative analyses of Kickxellomycotina fungi.</title>
        <authorList>
            <person name="Reynolds N.K."/>
            <person name="Stajich J.E."/>
            <person name="Barry K."/>
            <person name="Grigoriev I.V."/>
            <person name="Crous P."/>
            <person name="Smith M.E."/>
        </authorList>
    </citation>
    <scope>NUCLEOTIDE SEQUENCE</scope>
    <source>
        <strain evidence="1">RSA 2271</strain>
    </source>
</reference>
<keyword evidence="2" id="KW-1185">Reference proteome</keyword>
<evidence type="ECO:0000313" key="1">
    <source>
        <dbReference type="EMBL" id="KAJ1677435.1"/>
    </source>
</evidence>
<protein>
    <submittedName>
        <fullName evidence="1">Uncharacterized protein</fullName>
    </submittedName>
</protein>
<name>A0ACC1HLJ4_9FUNG</name>
<dbReference type="EMBL" id="JAMZIH010002457">
    <property type="protein sequence ID" value="KAJ1677435.1"/>
    <property type="molecule type" value="Genomic_DNA"/>
</dbReference>
<proteinExistence type="predicted"/>
<accession>A0ACC1HLJ4</accession>
<sequence length="154" mass="17447">MLRRLNVLLFPVRYTQRYYQDVIGAGHIGKLGAMSVIANQQAQSPGSKELYLMTLGVLAPYRNVGIGSYLLDWVIQQARGDSSIGRVVLHVHTENTEALQFYSHRKFRCIKTVKDYYRNLDPPNAYLLAFDTPSPPNPRRKATVEREEPVVGAI</sequence>
<evidence type="ECO:0000313" key="2">
    <source>
        <dbReference type="Proteomes" id="UP001145114"/>
    </source>
</evidence>